<dbReference type="PANTHER" id="PTHR31157:SF1">
    <property type="entry name" value="SCP DOMAIN-CONTAINING PROTEIN"/>
    <property type="match status" value="1"/>
</dbReference>
<dbReference type="InterPro" id="IPR014044">
    <property type="entry name" value="CAP_dom"/>
</dbReference>
<name>A0ABY9KUC4_9BACI</name>
<dbReference type="CDD" id="cd05379">
    <property type="entry name" value="CAP_bacterial"/>
    <property type="match status" value="1"/>
</dbReference>
<feature type="chain" id="PRO_5047116790" evidence="2">
    <location>
        <begin position="28"/>
        <end position="340"/>
    </location>
</feature>
<evidence type="ECO:0000256" key="2">
    <source>
        <dbReference type="SAM" id="SignalP"/>
    </source>
</evidence>
<dbReference type="InterPro" id="IPR001119">
    <property type="entry name" value="SLH_dom"/>
</dbReference>
<evidence type="ECO:0000313" key="4">
    <source>
        <dbReference type="EMBL" id="WLV24386.1"/>
    </source>
</evidence>
<dbReference type="InterPro" id="IPR014258">
    <property type="entry name" value="CAP_domain_YkwD-like"/>
</dbReference>
<dbReference type="Proteomes" id="UP001180087">
    <property type="component" value="Chromosome"/>
</dbReference>
<dbReference type="PANTHER" id="PTHR31157">
    <property type="entry name" value="SCP DOMAIN-CONTAINING PROTEIN"/>
    <property type="match status" value="1"/>
</dbReference>
<organism evidence="4 5">
    <name type="scientific">Aciduricibacillus chroicocephali</name>
    <dbReference type="NCBI Taxonomy" id="3054939"/>
    <lineage>
        <taxon>Bacteria</taxon>
        <taxon>Bacillati</taxon>
        <taxon>Bacillota</taxon>
        <taxon>Bacilli</taxon>
        <taxon>Bacillales</taxon>
        <taxon>Bacillaceae</taxon>
        <taxon>Aciduricibacillus</taxon>
    </lineage>
</organism>
<sequence length="340" mass="37545">MNKLRNWLIASITCVLLLAAGLPTVSAATFSDVKATNPHYKAVTSLSDQGIIRGYENGKFGVWNEMTRQQAAHIMVKEGKLKAPANPLEVLKPYKDVTKKNSAYLDIATVIQNGILKGSNGYFRPAANITREQAATMLVRGMRLDEIQSKKVTIHLSNVSPSHRTNVQVLANLGITKSLEDFSPAEPISRGAFATMLYKAQLAKKAGAQNGTSIRQAYEKRVVELTNKERTSRGLKALKADATLNKTAYAKSKDMLDKDYFDHNSPTYGSPFDLMKKYGVKEYKAAGENIALGYQTPEEVVDAWMKSTGHRKNILSKDYTQIGVGYEATGGYWTQHFIGK</sequence>
<evidence type="ECO:0000259" key="3">
    <source>
        <dbReference type="PROSITE" id="PS51272"/>
    </source>
</evidence>
<dbReference type="Pfam" id="PF00395">
    <property type="entry name" value="SLH"/>
    <property type="match status" value="2"/>
</dbReference>
<dbReference type="SUPFAM" id="SSF55797">
    <property type="entry name" value="PR-1-like"/>
    <property type="match status" value="1"/>
</dbReference>
<proteinExistence type="predicted"/>
<dbReference type="NCBIfam" id="TIGR02909">
    <property type="entry name" value="spore_YkwD"/>
    <property type="match status" value="1"/>
</dbReference>
<reference evidence="4" key="1">
    <citation type="submission" date="2023-06" db="EMBL/GenBank/DDBJ databases">
        <title>A Treasure from Seagulls: Isolation and Description of Aciduricobacillus qingdaonensis gen. nov., sp. nov., a Rare Obligately Uric Acid-utilizing Member in the Family Bacillaceae.</title>
        <authorList>
            <person name="Liu W."/>
            <person name="Wang B."/>
        </authorList>
    </citation>
    <scope>NUCLEOTIDE SEQUENCE</scope>
    <source>
        <strain evidence="4">44XB</strain>
    </source>
</reference>
<feature type="signal peptide" evidence="2">
    <location>
        <begin position="1"/>
        <end position="27"/>
    </location>
</feature>
<dbReference type="PROSITE" id="PS51272">
    <property type="entry name" value="SLH"/>
    <property type="match status" value="2"/>
</dbReference>
<dbReference type="RefSeq" id="WP_348027356.1">
    <property type="nucleotide sequence ID" value="NZ_CP129113.1"/>
</dbReference>
<gene>
    <name evidence="4" type="ORF">QR721_12190</name>
</gene>
<dbReference type="Pfam" id="PF00188">
    <property type="entry name" value="CAP"/>
    <property type="match status" value="1"/>
</dbReference>
<dbReference type="Gene3D" id="3.40.33.10">
    <property type="entry name" value="CAP"/>
    <property type="match status" value="1"/>
</dbReference>
<keyword evidence="1 2" id="KW-0732">Signal</keyword>
<evidence type="ECO:0000313" key="5">
    <source>
        <dbReference type="Proteomes" id="UP001180087"/>
    </source>
</evidence>
<protein>
    <submittedName>
        <fullName evidence="4">S-layer homology domain-containing protein</fullName>
    </submittedName>
</protein>
<keyword evidence="5" id="KW-1185">Reference proteome</keyword>
<dbReference type="InterPro" id="IPR035940">
    <property type="entry name" value="CAP_sf"/>
</dbReference>
<feature type="domain" description="SLH" evidence="3">
    <location>
        <begin position="90"/>
        <end position="152"/>
    </location>
</feature>
<evidence type="ECO:0000256" key="1">
    <source>
        <dbReference type="ARBA" id="ARBA00022729"/>
    </source>
</evidence>
<accession>A0ABY9KUC4</accession>
<dbReference type="EMBL" id="CP129113">
    <property type="protein sequence ID" value="WLV24386.1"/>
    <property type="molecule type" value="Genomic_DNA"/>
</dbReference>
<feature type="domain" description="SLH" evidence="3">
    <location>
        <begin position="26"/>
        <end position="89"/>
    </location>
</feature>